<evidence type="ECO:0000256" key="1">
    <source>
        <dbReference type="SAM" id="Coils"/>
    </source>
</evidence>
<name>A0A235CFH2_9GAMM</name>
<sequence length="606" mass="68274">MRESRSFSQALLCVALILMLLSVLLPWWAARSSLAMQQQQLNQQLPALLSELPAQPRLPGISAFSRASPPLLPEQAWWFGELAQPQQLGQTPVFYTLDTGAATRQWLSVSAPLALLSLILCVALQFRLHRVQKARQQYLLTLLQQPEPTANSLSDPLAQEIMALHRRHQQQQQELQQKLEEAQLQSQRDSLTTLGNRYAFRRDLTHQLANENRLATATLMMVRAIALQDINSRHGFQAGDQYLQNIARLIRKVIQSRIGAHAYRISGSDIAVLLPGQCDPLASSLGSELQQELYHYQNIHDLDCVAYIGFTQLLPGQSPESILIRADSALAQAQSGEPNGWRIVMKNSDDEDLGESQWRQRLQSMLDGDQILLMIQPARLLKPSLPGYNEVFTHFPDENGGVYPSSTVFAMLQRLGMSMLFEQKIIEMILQQVALHDLPGQRWAINLTPASLQQSSFLIWLERVLMRNSNVTASLVFELDEHVLEHQLSHGKRLIEMLRRSGARSAISKFGHGYGSFRLLKDIKPDYVKLDPELVRHLEDDSANQQFVRMIIDLAQRLGCHVVAEGVETEDQKRLLETMYIDGVQGYLVSKPLPLAEFSTQAAGLG</sequence>
<dbReference type="PROSITE" id="PS50887">
    <property type="entry name" value="GGDEF"/>
    <property type="match status" value="1"/>
</dbReference>
<dbReference type="CDD" id="cd01949">
    <property type="entry name" value="GGDEF"/>
    <property type="match status" value="1"/>
</dbReference>
<dbReference type="SUPFAM" id="SSF141868">
    <property type="entry name" value="EAL domain-like"/>
    <property type="match status" value="1"/>
</dbReference>
<dbReference type="Proteomes" id="UP000295058">
    <property type="component" value="Unassembled WGS sequence"/>
</dbReference>
<dbReference type="AlphaFoldDB" id="A0A235CFH2"/>
<dbReference type="Gene3D" id="3.30.70.270">
    <property type="match status" value="1"/>
</dbReference>
<proteinExistence type="predicted"/>
<evidence type="ECO:0000313" key="7">
    <source>
        <dbReference type="Proteomes" id="UP000295058"/>
    </source>
</evidence>
<keyword evidence="1" id="KW-0175">Coiled coil</keyword>
<organism evidence="4 6">
    <name type="scientific">Oceanimonas baumannii</name>
    <dbReference type="NCBI Taxonomy" id="129578"/>
    <lineage>
        <taxon>Bacteria</taxon>
        <taxon>Pseudomonadati</taxon>
        <taxon>Pseudomonadota</taxon>
        <taxon>Gammaproteobacteria</taxon>
        <taxon>Aeromonadales</taxon>
        <taxon>Aeromonadaceae</taxon>
        <taxon>Oceanimonas</taxon>
    </lineage>
</organism>
<dbReference type="InterPro" id="IPR000160">
    <property type="entry name" value="GGDEF_dom"/>
</dbReference>
<feature type="domain" description="GGDEF" evidence="3">
    <location>
        <begin position="215"/>
        <end position="346"/>
    </location>
</feature>
<evidence type="ECO:0000259" key="2">
    <source>
        <dbReference type="PROSITE" id="PS50883"/>
    </source>
</evidence>
<dbReference type="PROSITE" id="PS50883">
    <property type="entry name" value="EAL"/>
    <property type="match status" value="1"/>
</dbReference>
<dbReference type="SUPFAM" id="SSF55073">
    <property type="entry name" value="Nucleotide cyclase"/>
    <property type="match status" value="1"/>
</dbReference>
<reference evidence="4 6" key="1">
    <citation type="submission" date="2017-08" db="EMBL/GenBank/DDBJ databases">
        <title>Draft Genome Sequence of the Marine Bacterium Oceanimonas baumannii ATCC 700832.</title>
        <authorList>
            <person name="Mcclelland W.D."/>
            <person name="Brennan M.A."/>
            <person name="Trachtenberg A.M."/>
            <person name="Maclea K.S."/>
        </authorList>
    </citation>
    <scope>NUCLEOTIDE SEQUENCE [LARGE SCALE GENOMIC DNA]</scope>
    <source>
        <strain evidence="4 6">ATCC 700832</strain>
    </source>
</reference>
<dbReference type="InterPro" id="IPR043128">
    <property type="entry name" value="Rev_trsase/Diguanyl_cyclase"/>
</dbReference>
<gene>
    <name evidence="4" type="ORF">B6S09_13735</name>
    <name evidence="5" type="ORF">LY04_02486</name>
</gene>
<dbReference type="EMBL" id="NQJF01000011">
    <property type="protein sequence ID" value="OYD23114.1"/>
    <property type="molecule type" value="Genomic_DNA"/>
</dbReference>
<evidence type="ECO:0000259" key="3">
    <source>
        <dbReference type="PROSITE" id="PS50887"/>
    </source>
</evidence>
<feature type="domain" description="EAL" evidence="2">
    <location>
        <begin position="355"/>
        <end position="606"/>
    </location>
</feature>
<keyword evidence="7" id="KW-1185">Reference proteome</keyword>
<dbReference type="SMART" id="SM00052">
    <property type="entry name" value="EAL"/>
    <property type="match status" value="1"/>
</dbReference>
<dbReference type="Gene3D" id="3.20.20.450">
    <property type="entry name" value="EAL domain"/>
    <property type="match status" value="1"/>
</dbReference>
<dbReference type="PANTHER" id="PTHR33121:SF79">
    <property type="entry name" value="CYCLIC DI-GMP PHOSPHODIESTERASE PDED-RELATED"/>
    <property type="match status" value="1"/>
</dbReference>
<feature type="coiled-coil region" evidence="1">
    <location>
        <begin position="158"/>
        <end position="188"/>
    </location>
</feature>
<comment type="caution">
    <text evidence="4">The sequence shown here is derived from an EMBL/GenBank/DDBJ whole genome shotgun (WGS) entry which is preliminary data.</text>
</comment>
<dbReference type="InterPro" id="IPR001633">
    <property type="entry name" value="EAL_dom"/>
</dbReference>
<dbReference type="GO" id="GO:0071111">
    <property type="term" value="F:cyclic-guanylate-specific phosphodiesterase activity"/>
    <property type="evidence" value="ECO:0007669"/>
    <property type="project" value="InterPro"/>
</dbReference>
<dbReference type="Pfam" id="PF00563">
    <property type="entry name" value="EAL"/>
    <property type="match status" value="1"/>
</dbReference>
<evidence type="ECO:0000313" key="6">
    <source>
        <dbReference type="Proteomes" id="UP000243640"/>
    </source>
</evidence>
<dbReference type="Proteomes" id="UP000243640">
    <property type="component" value="Unassembled WGS sequence"/>
</dbReference>
<dbReference type="SMART" id="SM00267">
    <property type="entry name" value="GGDEF"/>
    <property type="match status" value="1"/>
</dbReference>
<dbReference type="OrthoDB" id="5894408at2"/>
<evidence type="ECO:0000313" key="5">
    <source>
        <dbReference type="EMBL" id="TDW58383.1"/>
    </source>
</evidence>
<dbReference type="InterPro" id="IPR035919">
    <property type="entry name" value="EAL_sf"/>
</dbReference>
<reference evidence="5 7" key="2">
    <citation type="submission" date="2019-03" db="EMBL/GenBank/DDBJ databases">
        <title>Genomic Encyclopedia of Archaeal and Bacterial Type Strains, Phase II (KMG-II): from individual species to whole genera.</title>
        <authorList>
            <person name="Goeker M."/>
        </authorList>
    </citation>
    <scope>NUCLEOTIDE SEQUENCE [LARGE SCALE GENOMIC DNA]</scope>
    <source>
        <strain evidence="5 7">DSM 15594</strain>
    </source>
</reference>
<dbReference type="RefSeq" id="WP_094279063.1">
    <property type="nucleotide sequence ID" value="NZ_NQJF01000011.1"/>
</dbReference>
<dbReference type="InterPro" id="IPR029787">
    <property type="entry name" value="Nucleotide_cyclase"/>
</dbReference>
<dbReference type="EMBL" id="SODO01000009">
    <property type="protein sequence ID" value="TDW58383.1"/>
    <property type="molecule type" value="Genomic_DNA"/>
</dbReference>
<dbReference type="Pfam" id="PF00990">
    <property type="entry name" value="GGDEF"/>
    <property type="match status" value="1"/>
</dbReference>
<evidence type="ECO:0000313" key="4">
    <source>
        <dbReference type="EMBL" id="OYD23114.1"/>
    </source>
</evidence>
<dbReference type="NCBIfam" id="TIGR00254">
    <property type="entry name" value="GGDEF"/>
    <property type="match status" value="1"/>
</dbReference>
<accession>A0A235CFH2</accession>
<dbReference type="CDD" id="cd01948">
    <property type="entry name" value="EAL"/>
    <property type="match status" value="1"/>
</dbReference>
<dbReference type="PANTHER" id="PTHR33121">
    <property type="entry name" value="CYCLIC DI-GMP PHOSPHODIESTERASE PDEF"/>
    <property type="match status" value="1"/>
</dbReference>
<protein>
    <submittedName>
        <fullName evidence="5">Diguanylate cyclase (GGDEF)-like protein</fullName>
    </submittedName>
    <submittedName>
        <fullName evidence="4">GGDEF-domain containing protein</fullName>
    </submittedName>
</protein>
<dbReference type="InterPro" id="IPR050706">
    <property type="entry name" value="Cyclic-di-GMP_PDE-like"/>
</dbReference>